<comment type="caution">
    <text evidence="3">The sequence shown here is derived from an EMBL/GenBank/DDBJ whole genome shotgun (WGS) entry which is preliminary data.</text>
</comment>
<evidence type="ECO:0000259" key="2">
    <source>
        <dbReference type="Pfam" id="PF21445"/>
    </source>
</evidence>
<dbReference type="InterPro" id="IPR038726">
    <property type="entry name" value="PDDEXK_AddAB-type"/>
</dbReference>
<protein>
    <submittedName>
        <fullName evidence="3">Uncharacterized protein</fullName>
    </submittedName>
</protein>
<dbReference type="InterPro" id="IPR011604">
    <property type="entry name" value="PDDEXK-like_dom_sf"/>
</dbReference>
<dbReference type="Gene3D" id="3.90.320.10">
    <property type="match status" value="1"/>
</dbReference>
<dbReference type="Proteomes" id="UP000051373">
    <property type="component" value="Unassembled WGS sequence"/>
</dbReference>
<dbReference type="STRING" id="1703779.AMJ83_10875"/>
<dbReference type="Pfam" id="PF21445">
    <property type="entry name" value="ADDB_N"/>
    <property type="match status" value="1"/>
</dbReference>
<evidence type="ECO:0000259" key="1">
    <source>
        <dbReference type="Pfam" id="PF12705"/>
    </source>
</evidence>
<evidence type="ECO:0000313" key="4">
    <source>
        <dbReference type="Proteomes" id="UP000051373"/>
    </source>
</evidence>
<accession>A0A0S8FR92</accession>
<evidence type="ECO:0000313" key="3">
    <source>
        <dbReference type="EMBL" id="KPK62468.1"/>
    </source>
</evidence>
<proteinExistence type="predicted"/>
<organism evidence="3 4">
    <name type="scientific">candidate division WOR_3 bacterium SM23_42</name>
    <dbReference type="NCBI Taxonomy" id="1703779"/>
    <lineage>
        <taxon>Bacteria</taxon>
        <taxon>Bacteria division WOR-3</taxon>
    </lineage>
</organism>
<feature type="domain" description="PD-(D/E)XK endonuclease-like" evidence="1">
    <location>
        <begin position="653"/>
        <end position="918"/>
    </location>
</feature>
<dbReference type="InterPro" id="IPR011335">
    <property type="entry name" value="Restrct_endonuc-II-like"/>
</dbReference>
<dbReference type="InterPro" id="IPR049035">
    <property type="entry name" value="ADDB_N"/>
</dbReference>
<dbReference type="EMBL" id="LJUJ01000036">
    <property type="protein sequence ID" value="KPK62468.1"/>
    <property type="molecule type" value="Genomic_DNA"/>
</dbReference>
<dbReference type="SUPFAM" id="SSF52540">
    <property type="entry name" value="P-loop containing nucleoside triphosphate hydrolases"/>
    <property type="match status" value="1"/>
</dbReference>
<gene>
    <name evidence="3" type="ORF">AMJ83_10875</name>
</gene>
<sequence length="926" mass="107908">MPSFEDRVKIIPIEQPFLRVLADYVYAKFKTKMPDLSNILLIFPSQRNKFYFRRYLLEAACVKSIIPPAMKTIDELVEHCYESLGGKRGMLLSTVERNFILKDVINRLKVEFWKDLSFLRFVSIGNRLLSLFDELAKERVTIDDIEHVTELGHYPEKYAQNELPILKKIHQAYRKVLKESGYQDVADKNGLVVERFNNQCLTDCDYILLAGFAATTVVEIELIKRILEELPSEIVLHSCKPVDLKSMDKADRPFYVHFKMLQALDVDFSKVTTLGEKAAIEPVVHVKEVKTESEQTFYLQSVLKESIKKHKSLHRIGIVLPDESILYSLTESLRVAGIEYNRSAGLPLAQSSLYSFLGQLHEVVTSDYHYAEFFSFIRHPLFKNAVVKGHALRSLVYQLEDFMTKQRLNYFGREHFVDNRFAFLVDLLQDGFAMAQADLDLPEYVEAMINYLNGLLTYNKEFIKTNSPDISDFFEQLHNLTSLRINGKLHARGIGMLEFILRVLQDRRYRVEGDPMRGIQVIGLLEARNLDFDCLILPSMNEGIFPRRSEKDMFINQSVRRAVGLPYNQERENLYYYYYTELTKGKREVYISVVSEEERDVATRFISLGTPAAIKDESTIRLTRSAIILRKRAVKKSPSIVKSLYQRLQKDGLSPTALSDYRKCPYRYYLKYLLRVTEPKVIVEEPGAKEWGEIVHAAVRNFYQYHFPKGFIQGELARATSVLENELEKALDKNRSMARKPRSVAYLDLNLYKRRLRRFLEHEVDRFASGFTIFQPVLERKRKHHLSIKGAEIHVYGYIDRVDLCDERYYIIDYKTGKIPARKDYEIGPDFNDFQLPLYALIFSREHFEVIGGMMYYEIGKKSKTYDVVEAGDPVGYLTDFKQQILVPTIEEMLDRDTVFYQTENEEFCEYCMYAQLCGEEHGREA</sequence>
<dbReference type="Gene3D" id="3.40.50.300">
    <property type="entry name" value="P-loop containing nucleotide triphosphate hydrolases"/>
    <property type="match status" value="1"/>
</dbReference>
<feature type="domain" description="ATP-dependent helicase/deoxyribonuclease subunit B N-terminal" evidence="2">
    <location>
        <begin position="33"/>
        <end position="264"/>
    </location>
</feature>
<name>A0A0S8FR92_UNCW3</name>
<dbReference type="AlphaFoldDB" id="A0A0S8FR92"/>
<reference evidence="3 4" key="1">
    <citation type="journal article" date="2015" name="Microbiome">
        <title>Genomic resolution of linkages in carbon, nitrogen, and sulfur cycling among widespread estuary sediment bacteria.</title>
        <authorList>
            <person name="Baker B.J."/>
            <person name="Lazar C.S."/>
            <person name="Teske A.P."/>
            <person name="Dick G.J."/>
        </authorList>
    </citation>
    <scope>NUCLEOTIDE SEQUENCE [LARGE SCALE GENOMIC DNA]</scope>
    <source>
        <strain evidence="3">SM23_42</strain>
    </source>
</reference>
<dbReference type="SUPFAM" id="SSF52980">
    <property type="entry name" value="Restriction endonuclease-like"/>
    <property type="match status" value="1"/>
</dbReference>
<dbReference type="Pfam" id="PF12705">
    <property type="entry name" value="PDDEXK_1"/>
    <property type="match status" value="1"/>
</dbReference>
<dbReference type="InterPro" id="IPR027417">
    <property type="entry name" value="P-loop_NTPase"/>
</dbReference>